<dbReference type="InterPro" id="IPR014729">
    <property type="entry name" value="Rossmann-like_a/b/a_fold"/>
</dbReference>
<keyword evidence="3" id="KW-0547">Nucleotide-binding</keyword>
<gene>
    <name evidence="3" type="primary">tmcAL</name>
    <name evidence="4" type="ORF">K8W17_00925</name>
</gene>
<dbReference type="Proteomes" id="UP000774947">
    <property type="component" value="Unassembled WGS sequence"/>
</dbReference>
<dbReference type="EMBL" id="DYXY01000018">
    <property type="protein sequence ID" value="HJE14628.1"/>
    <property type="molecule type" value="Genomic_DNA"/>
</dbReference>
<dbReference type="PANTHER" id="PTHR37825">
    <property type="entry name" value="TRNA(MET) CYTIDINE ACETATE LIGASE"/>
    <property type="match status" value="1"/>
</dbReference>
<dbReference type="GO" id="GO:0016879">
    <property type="term" value="F:ligase activity, forming carbon-nitrogen bonds"/>
    <property type="evidence" value="ECO:0007669"/>
    <property type="project" value="UniProtKB-UniRule"/>
</dbReference>
<comment type="subcellular location">
    <subcellularLocation>
        <location evidence="3">Cytoplasm</location>
    </subcellularLocation>
</comment>
<reference evidence="4" key="1">
    <citation type="journal article" date="2021" name="PeerJ">
        <title>Extensive microbial diversity within the chicken gut microbiome revealed by metagenomics and culture.</title>
        <authorList>
            <person name="Gilroy R."/>
            <person name="Ravi A."/>
            <person name="Getino M."/>
            <person name="Pursley I."/>
            <person name="Horton D.L."/>
            <person name="Alikhan N.F."/>
            <person name="Baker D."/>
            <person name="Gharbi K."/>
            <person name="Hall N."/>
            <person name="Watson M."/>
            <person name="Adriaenssens E.M."/>
            <person name="Foster-Nyarko E."/>
            <person name="Jarju S."/>
            <person name="Secka A."/>
            <person name="Antonio M."/>
            <person name="Oren A."/>
            <person name="Chaudhuri R.R."/>
            <person name="La Ragione R."/>
            <person name="Hildebrand F."/>
            <person name="Pallen M.J."/>
        </authorList>
    </citation>
    <scope>NUCLEOTIDE SEQUENCE</scope>
    <source>
        <strain evidence="4">CHK173-2119</strain>
    </source>
</reference>
<dbReference type="AlphaFoldDB" id="A0A921B372"/>
<organism evidence="4 5">
    <name type="scientific">Lapidilactobacillus dextrinicus</name>
    <dbReference type="NCBI Taxonomy" id="51664"/>
    <lineage>
        <taxon>Bacteria</taxon>
        <taxon>Bacillati</taxon>
        <taxon>Bacillota</taxon>
        <taxon>Bacilli</taxon>
        <taxon>Lactobacillales</taxon>
        <taxon>Lactobacillaceae</taxon>
        <taxon>Lapidilactobacillus</taxon>
    </lineage>
</organism>
<keyword evidence="3" id="KW-0067">ATP-binding</keyword>
<comment type="similarity">
    <text evidence="3">Belongs to the TmcAL family.</text>
</comment>
<dbReference type="GO" id="GO:0005524">
    <property type="term" value="F:ATP binding"/>
    <property type="evidence" value="ECO:0007669"/>
    <property type="project" value="UniProtKB-KW"/>
</dbReference>
<protein>
    <recommendedName>
        <fullName evidence="3">tRNA(Met) cytidine acetate ligase</fullName>
        <ecNumber evidence="3">6.3.4.-</ecNumber>
    </recommendedName>
</protein>
<evidence type="ECO:0000256" key="1">
    <source>
        <dbReference type="ARBA" id="ARBA00022598"/>
    </source>
</evidence>
<evidence type="ECO:0000256" key="3">
    <source>
        <dbReference type="HAMAP-Rule" id="MF_01539"/>
    </source>
</evidence>
<dbReference type="SUPFAM" id="SSF52374">
    <property type="entry name" value="Nucleotidylyl transferase"/>
    <property type="match status" value="1"/>
</dbReference>
<dbReference type="Gene3D" id="3.40.50.620">
    <property type="entry name" value="HUPs"/>
    <property type="match status" value="1"/>
</dbReference>
<dbReference type="HAMAP" id="MF_01539">
    <property type="entry name" value="TmcAL"/>
    <property type="match status" value="1"/>
</dbReference>
<dbReference type="EC" id="6.3.4.-" evidence="3"/>
<reference evidence="4" key="2">
    <citation type="submission" date="2021-09" db="EMBL/GenBank/DDBJ databases">
        <authorList>
            <person name="Gilroy R."/>
        </authorList>
    </citation>
    <scope>NUCLEOTIDE SEQUENCE</scope>
    <source>
        <strain evidence="4">CHK173-2119</strain>
    </source>
</reference>
<feature type="binding site" evidence="3">
    <location>
        <position position="112"/>
    </location>
    <ligand>
        <name>ATP</name>
        <dbReference type="ChEBI" id="CHEBI:30616"/>
    </ligand>
</feature>
<keyword evidence="1 3" id="KW-0436">Ligase</keyword>
<evidence type="ECO:0000313" key="5">
    <source>
        <dbReference type="Proteomes" id="UP000774947"/>
    </source>
</evidence>
<dbReference type="PANTHER" id="PTHR37825:SF1">
    <property type="entry name" value="TRNA(MET) CYTIDINE ACETATE LIGASE"/>
    <property type="match status" value="1"/>
</dbReference>
<feature type="binding site" evidence="3">
    <location>
        <begin position="18"/>
        <end position="31"/>
    </location>
    <ligand>
        <name>ATP</name>
        <dbReference type="ChEBI" id="CHEBI:30616"/>
    </ligand>
</feature>
<keyword evidence="3" id="KW-0694">RNA-binding</keyword>
<feature type="binding site" evidence="3">
    <location>
        <position position="164"/>
    </location>
    <ligand>
        <name>ATP</name>
        <dbReference type="ChEBI" id="CHEBI:30616"/>
    </ligand>
</feature>
<comment type="function">
    <text evidence="3">Catalyzes the formation of N(4)-acetylcytidine (ac(4)C) at the wobble position of elongator tRNA(Met), using acetate and ATP as substrates. First activates an acetate ion to form acetyladenylate (Ac-AMP) and then transfers the acetyl group to tRNA to form ac(4)C34.</text>
</comment>
<evidence type="ECO:0000313" key="4">
    <source>
        <dbReference type="EMBL" id="HJE14628.1"/>
    </source>
</evidence>
<evidence type="ECO:0000256" key="2">
    <source>
        <dbReference type="ARBA" id="ARBA00022694"/>
    </source>
</evidence>
<dbReference type="NCBIfam" id="NF010191">
    <property type="entry name" value="PRK13670.1"/>
    <property type="match status" value="1"/>
</dbReference>
<comment type="catalytic activity">
    <reaction evidence="3">
        <text>cytidine(34) in elongator tRNA(Met) + acetate + ATP = N(4)-acetylcytidine(34) in elongator tRNA(Met) + AMP + diphosphate</text>
        <dbReference type="Rhea" id="RHEA:58144"/>
        <dbReference type="Rhea" id="RHEA-COMP:10693"/>
        <dbReference type="Rhea" id="RHEA-COMP:10694"/>
        <dbReference type="ChEBI" id="CHEBI:30089"/>
        <dbReference type="ChEBI" id="CHEBI:30616"/>
        <dbReference type="ChEBI" id="CHEBI:33019"/>
        <dbReference type="ChEBI" id="CHEBI:74900"/>
        <dbReference type="ChEBI" id="CHEBI:82748"/>
        <dbReference type="ChEBI" id="CHEBI:456215"/>
    </reaction>
</comment>
<dbReference type="GO" id="GO:0006400">
    <property type="term" value="P:tRNA modification"/>
    <property type="evidence" value="ECO:0007669"/>
    <property type="project" value="UniProtKB-UniRule"/>
</dbReference>
<dbReference type="GO" id="GO:0000049">
    <property type="term" value="F:tRNA binding"/>
    <property type="evidence" value="ECO:0007669"/>
    <property type="project" value="UniProtKB-KW"/>
</dbReference>
<name>A0A921B372_9LACO</name>
<feature type="binding site" evidence="3">
    <location>
        <begin position="189"/>
        <end position="190"/>
    </location>
    <ligand>
        <name>ATP</name>
        <dbReference type="ChEBI" id="CHEBI:30616"/>
    </ligand>
</feature>
<comment type="caution">
    <text evidence="4">The sequence shown here is derived from an EMBL/GenBank/DDBJ whole genome shotgun (WGS) entry which is preliminary data.</text>
</comment>
<dbReference type="GO" id="GO:0005737">
    <property type="term" value="C:cytoplasm"/>
    <property type="evidence" value="ECO:0007669"/>
    <property type="project" value="UniProtKB-SubCell"/>
</dbReference>
<keyword evidence="2 3" id="KW-0819">tRNA processing</keyword>
<proteinExistence type="inferred from homology"/>
<dbReference type="InterPro" id="IPR008513">
    <property type="entry name" value="tRNA(Met)_cyd_acetate_ligase"/>
</dbReference>
<sequence>MVVSSKAKRPLMKACGVIAEYNPFHNGHAYQLAQARKKTQADAVVVVMSGNYVQRGEVAIIDKWQRAQMALDHGADLVIELPFAVACQPADRFANGALQMLATLKCSYLAFGVEQDNFDYQQFIAQIAPKLQQQKFTIDYSKTYATQWNDFLEAELGQRINQPNQLLALSYALANSQLAEPLTFVPIGRIGAEHDALKTTSEKFASATAIRQLLLAGDLTTAQQYLPADLTKLSHHWLSWSDLWPLLHYQLTVNWPESLADIYQMSEGLEYRFWQQNQTSVSFADFLQKVKSKRYTYARLRRLALYTLLNVRTTEIVAAQKQLPQLRVLGFNQVGQDYLHQVRNQDEIKALTRVTADLGKPDGELGLQVRVDRLVEQLTGHEQNFHQRIIIKR</sequence>
<keyword evidence="3" id="KW-0820">tRNA-binding</keyword>
<dbReference type="Pfam" id="PF05636">
    <property type="entry name" value="HIGH_NTase1"/>
    <property type="match status" value="1"/>
</dbReference>
<keyword evidence="3" id="KW-0963">Cytoplasm</keyword>
<accession>A0A921B372</accession>